<protein>
    <recommendedName>
        <fullName evidence="3">SMP-30/Gluconolactonase/LRE-like region domain-containing protein</fullName>
    </recommendedName>
</protein>
<organism evidence="4 5">
    <name type="scientific">Lactobacillus hamsteri DSM 5661 = JCM 6256</name>
    <dbReference type="NCBI Taxonomy" id="1423754"/>
    <lineage>
        <taxon>Bacteria</taxon>
        <taxon>Bacillati</taxon>
        <taxon>Bacillota</taxon>
        <taxon>Bacilli</taxon>
        <taxon>Lactobacillales</taxon>
        <taxon>Lactobacillaceae</taxon>
        <taxon>Lactobacillus</taxon>
    </lineage>
</organism>
<accession>A0A0R1Y7U6</accession>
<dbReference type="GO" id="GO:0016787">
    <property type="term" value="F:hydrolase activity"/>
    <property type="evidence" value="ECO:0007669"/>
    <property type="project" value="UniProtKB-KW"/>
</dbReference>
<proteinExistence type="inferred from homology"/>
<dbReference type="PANTHER" id="PTHR47572:SF4">
    <property type="entry name" value="LACTONASE DRP35"/>
    <property type="match status" value="1"/>
</dbReference>
<comment type="caution">
    <text evidence="4">The sequence shown here is derived from an EMBL/GenBank/DDBJ whole genome shotgun (WGS) entry which is preliminary data.</text>
</comment>
<keyword evidence="5" id="KW-1185">Reference proteome</keyword>
<dbReference type="InterPro" id="IPR013658">
    <property type="entry name" value="SGL"/>
</dbReference>
<evidence type="ECO:0000313" key="5">
    <source>
        <dbReference type="Proteomes" id="UP000051223"/>
    </source>
</evidence>
<dbReference type="PATRIC" id="fig|1423754.3.peg.1302"/>
<feature type="domain" description="SMP-30/Gluconolactonase/LRE-like region" evidence="3">
    <location>
        <begin position="114"/>
        <end position="274"/>
    </location>
</feature>
<dbReference type="SUPFAM" id="SSF63829">
    <property type="entry name" value="Calcium-dependent phosphotriesterase"/>
    <property type="match status" value="1"/>
</dbReference>
<dbReference type="InterPro" id="IPR011042">
    <property type="entry name" value="6-blade_b-propeller_TolB-like"/>
</dbReference>
<dbReference type="RefSeq" id="WP_056941480.1">
    <property type="nucleotide sequence ID" value="NZ_AZGI01000047.1"/>
</dbReference>
<dbReference type="EMBL" id="AZGI01000047">
    <property type="protein sequence ID" value="KRM38494.1"/>
    <property type="molecule type" value="Genomic_DNA"/>
</dbReference>
<dbReference type="Gene3D" id="2.120.10.30">
    <property type="entry name" value="TolB, C-terminal domain"/>
    <property type="match status" value="1"/>
</dbReference>
<dbReference type="InterPro" id="IPR051262">
    <property type="entry name" value="SMP-30/CGR1_Lactonase"/>
</dbReference>
<evidence type="ECO:0000313" key="4">
    <source>
        <dbReference type="EMBL" id="KRM38494.1"/>
    </source>
</evidence>
<dbReference type="PANTHER" id="PTHR47572">
    <property type="entry name" value="LIPOPROTEIN-RELATED"/>
    <property type="match status" value="1"/>
</dbReference>
<keyword evidence="2" id="KW-0378">Hydrolase</keyword>
<name>A0A0R1Y7U6_9LACO</name>
<dbReference type="AlphaFoldDB" id="A0A0R1Y7U6"/>
<dbReference type="Pfam" id="PF08450">
    <property type="entry name" value="SGL"/>
    <property type="match status" value="1"/>
</dbReference>
<comment type="similarity">
    <text evidence="1">Belongs to the SMP-30/CGR1 family.</text>
</comment>
<dbReference type="eggNOG" id="COG3386">
    <property type="taxonomic scope" value="Bacteria"/>
</dbReference>
<evidence type="ECO:0000256" key="2">
    <source>
        <dbReference type="ARBA" id="ARBA00022801"/>
    </source>
</evidence>
<dbReference type="STRING" id="1423754.FC39_GL001264"/>
<evidence type="ECO:0000256" key="1">
    <source>
        <dbReference type="ARBA" id="ARBA00008853"/>
    </source>
</evidence>
<reference evidence="4 5" key="1">
    <citation type="journal article" date="2015" name="Genome Announc.">
        <title>Expanding the biotechnology potential of lactobacilli through comparative genomics of 213 strains and associated genera.</title>
        <authorList>
            <person name="Sun Z."/>
            <person name="Harris H.M."/>
            <person name="McCann A."/>
            <person name="Guo C."/>
            <person name="Argimon S."/>
            <person name="Zhang W."/>
            <person name="Yang X."/>
            <person name="Jeffery I.B."/>
            <person name="Cooney J.C."/>
            <person name="Kagawa T.F."/>
            <person name="Liu W."/>
            <person name="Song Y."/>
            <person name="Salvetti E."/>
            <person name="Wrobel A."/>
            <person name="Rasinkangas P."/>
            <person name="Parkhill J."/>
            <person name="Rea M.C."/>
            <person name="O'Sullivan O."/>
            <person name="Ritari J."/>
            <person name="Douillard F.P."/>
            <person name="Paul Ross R."/>
            <person name="Yang R."/>
            <person name="Briner A.E."/>
            <person name="Felis G.E."/>
            <person name="de Vos W.M."/>
            <person name="Barrangou R."/>
            <person name="Klaenhammer T.R."/>
            <person name="Caufield P.W."/>
            <person name="Cui Y."/>
            <person name="Zhang H."/>
            <person name="O'Toole P.W."/>
        </authorList>
    </citation>
    <scope>NUCLEOTIDE SEQUENCE [LARGE SCALE GENOMIC DNA]</scope>
    <source>
        <strain evidence="4 5">DSM 5661</strain>
    </source>
</reference>
<dbReference type="Proteomes" id="UP000051223">
    <property type="component" value="Unassembled WGS sequence"/>
</dbReference>
<gene>
    <name evidence="4" type="ORF">FC39_GL001264</name>
</gene>
<sequence>MIEAKLTYQEGDQFAPIPANEQSLPSIVAEHFVDIDLGDENPAYNILEGLNFDQHDNLYVCVPPQGDIYRVDMKTKKVSHFTHLPHNMLPSALKVHRDGRLFITSAGSNHGCSVAVLDPDDGHVIKELANLPGRMFDDLAFDHRGGFYLSDLGGTLDNPSAGIYYVSPDEKTITPVVKNGMIASNGISLDPEENNLWTTEYGTGRLHHLGLSGDKKSIVPSLSNIPYYFTGMEGPDSLTVDRDGNVYVSMCGQGRFLIFNKNGFPIGQILLPGRERGDMLKSTHIIIRPNTNEAYMCSSNLTTGKAAIFKAKVYAKSNNFND</sequence>
<evidence type="ECO:0000259" key="3">
    <source>
        <dbReference type="Pfam" id="PF08450"/>
    </source>
</evidence>